<sequence>MRTIGAVLDSVADMRSLLVPLFGVVLLFGVVVVASGCTAATESGGGVRSSALSISFGDFVADAELMVPGTEPAPLVVLVGGSGPEDRNGDDAGEGGTSRGHLFADIARALADQGFATLRYNKHYVHGIGDIDPRFGTELTMPQLVTDVHSAVAAGIRDPRIDPERIYLLGWSEGTTVVAAAAPGLPNVRGVILLGAVGIPWRDGLIAQWERVVIPYLRDYAVDGSVGVAELDRAWRAGPGVVVHELLGLLGAGTPAIESAFDPDGNGRIDLTTELPSAAVSFIDAQLDGGIFRLYGSASTLPDVAAQAAALRNIPVLTMHGEQDSNIPLSAATRIDQALAAHANPDHTLLTYPATGHSLGPAPDPAHDPLAPIHSRPLTDLTNWLRAHQPTT</sequence>
<gene>
    <name evidence="4" type="ORF">FG87_16230</name>
</gene>
<evidence type="ECO:0000313" key="4">
    <source>
        <dbReference type="EMBL" id="KIA63929.1"/>
    </source>
</evidence>
<name>A0ABR4ZFG7_9NOCA</name>
<proteinExistence type="predicted"/>
<dbReference type="InterPro" id="IPR001375">
    <property type="entry name" value="Peptidase_S9_cat"/>
</dbReference>
<protein>
    <recommendedName>
        <fullName evidence="6">Serine aminopeptidase S33 domain-containing protein</fullName>
    </recommendedName>
</protein>
<dbReference type="SUPFAM" id="SSF53474">
    <property type="entry name" value="alpha/beta-Hydrolases"/>
    <property type="match status" value="1"/>
</dbReference>
<evidence type="ECO:0000313" key="5">
    <source>
        <dbReference type="Proteomes" id="UP000031364"/>
    </source>
</evidence>
<dbReference type="InterPro" id="IPR053145">
    <property type="entry name" value="AB_hydrolase_Est10"/>
</dbReference>
<evidence type="ECO:0000259" key="3">
    <source>
        <dbReference type="Pfam" id="PF12146"/>
    </source>
</evidence>
<evidence type="ECO:0008006" key="6">
    <source>
        <dbReference type="Google" id="ProtNLM"/>
    </source>
</evidence>
<dbReference type="PANTHER" id="PTHR43265">
    <property type="entry name" value="ESTERASE ESTD"/>
    <property type="match status" value="1"/>
</dbReference>
<feature type="region of interest" description="Disordered" evidence="1">
    <location>
        <begin position="351"/>
        <end position="374"/>
    </location>
</feature>
<dbReference type="InterPro" id="IPR029058">
    <property type="entry name" value="AB_hydrolase_fold"/>
</dbReference>
<accession>A0ABR4ZFG7</accession>
<evidence type="ECO:0000256" key="1">
    <source>
        <dbReference type="SAM" id="MobiDB-lite"/>
    </source>
</evidence>
<keyword evidence="5" id="KW-1185">Reference proteome</keyword>
<dbReference type="Pfam" id="PF00326">
    <property type="entry name" value="Peptidase_S9"/>
    <property type="match status" value="1"/>
</dbReference>
<dbReference type="PANTHER" id="PTHR43265:SF1">
    <property type="entry name" value="ESTERASE ESTD"/>
    <property type="match status" value="1"/>
</dbReference>
<feature type="domain" description="Serine aminopeptidase S33" evidence="3">
    <location>
        <begin position="97"/>
        <end position="220"/>
    </location>
</feature>
<dbReference type="Proteomes" id="UP000031364">
    <property type="component" value="Unassembled WGS sequence"/>
</dbReference>
<feature type="domain" description="Peptidase S9 prolyl oligopeptidase catalytic" evidence="2">
    <location>
        <begin position="308"/>
        <end position="360"/>
    </location>
</feature>
<dbReference type="Pfam" id="PF12146">
    <property type="entry name" value="Hydrolase_4"/>
    <property type="match status" value="1"/>
</dbReference>
<evidence type="ECO:0000259" key="2">
    <source>
        <dbReference type="Pfam" id="PF00326"/>
    </source>
</evidence>
<reference evidence="4 5" key="1">
    <citation type="journal article" date="2014" name="Int. J. Syst. Evol. Microbiol.">
        <title>Nocardia vulneris sp. nov., isolated from wounds of human patients in North America.</title>
        <authorList>
            <person name="Lasker B.A."/>
            <person name="Bell M."/>
            <person name="Klenk H.P."/>
            <person name="Sproer C."/>
            <person name="Schumann C."/>
            <person name="Schumann P."/>
            <person name="Brown J.M."/>
        </authorList>
    </citation>
    <scope>NUCLEOTIDE SEQUENCE [LARGE SCALE GENOMIC DNA]</scope>
    <source>
        <strain evidence="4 5">W9851</strain>
    </source>
</reference>
<dbReference type="InterPro" id="IPR022742">
    <property type="entry name" value="Hydrolase_4"/>
</dbReference>
<organism evidence="4 5">
    <name type="scientific">Nocardia vulneris</name>
    <dbReference type="NCBI Taxonomy" id="1141657"/>
    <lineage>
        <taxon>Bacteria</taxon>
        <taxon>Bacillati</taxon>
        <taxon>Actinomycetota</taxon>
        <taxon>Actinomycetes</taxon>
        <taxon>Mycobacteriales</taxon>
        <taxon>Nocardiaceae</taxon>
        <taxon>Nocardia</taxon>
    </lineage>
</organism>
<comment type="caution">
    <text evidence="4">The sequence shown here is derived from an EMBL/GenBank/DDBJ whole genome shotgun (WGS) entry which is preliminary data.</text>
</comment>
<dbReference type="Gene3D" id="3.40.50.1820">
    <property type="entry name" value="alpha/beta hydrolase"/>
    <property type="match status" value="2"/>
</dbReference>
<dbReference type="EMBL" id="JNFP01000017">
    <property type="protein sequence ID" value="KIA63929.1"/>
    <property type="molecule type" value="Genomic_DNA"/>
</dbReference>